<dbReference type="OrthoDB" id="914203at2759"/>
<name>A0A5A7PSJ4_STRAF</name>
<dbReference type="Proteomes" id="UP000325081">
    <property type="component" value="Unassembled WGS sequence"/>
</dbReference>
<dbReference type="EMBL" id="BKCP01004995">
    <property type="protein sequence ID" value="GER35628.1"/>
    <property type="molecule type" value="Genomic_DNA"/>
</dbReference>
<feature type="region of interest" description="Disordered" evidence="1">
    <location>
        <begin position="1"/>
        <end position="74"/>
    </location>
</feature>
<protein>
    <submittedName>
        <fullName evidence="2">Ribonuclease H-like superfamily protein</fullName>
    </submittedName>
</protein>
<dbReference type="AlphaFoldDB" id="A0A5A7PSJ4"/>
<gene>
    <name evidence="2" type="ORF">STAS_11921</name>
</gene>
<keyword evidence="3" id="KW-1185">Reference proteome</keyword>
<reference evidence="3" key="1">
    <citation type="journal article" date="2019" name="Curr. Biol.">
        <title>Genome Sequence of Striga asiatica Provides Insight into the Evolution of Plant Parasitism.</title>
        <authorList>
            <person name="Yoshida S."/>
            <person name="Kim S."/>
            <person name="Wafula E.K."/>
            <person name="Tanskanen J."/>
            <person name="Kim Y.M."/>
            <person name="Honaas L."/>
            <person name="Yang Z."/>
            <person name="Spallek T."/>
            <person name="Conn C.E."/>
            <person name="Ichihashi Y."/>
            <person name="Cheong K."/>
            <person name="Cui S."/>
            <person name="Der J.P."/>
            <person name="Gundlach H."/>
            <person name="Jiao Y."/>
            <person name="Hori C."/>
            <person name="Ishida J.K."/>
            <person name="Kasahara H."/>
            <person name="Kiba T."/>
            <person name="Kim M.S."/>
            <person name="Koo N."/>
            <person name="Laohavisit A."/>
            <person name="Lee Y.H."/>
            <person name="Lumba S."/>
            <person name="McCourt P."/>
            <person name="Mortimer J.C."/>
            <person name="Mutuku J.M."/>
            <person name="Nomura T."/>
            <person name="Sasaki-Sekimoto Y."/>
            <person name="Seto Y."/>
            <person name="Wang Y."/>
            <person name="Wakatake T."/>
            <person name="Sakakibara H."/>
            <person name="Demura T."/>
            <person name="Yamaguchi S."/>
            <person name="Yoneyama K."/>
            <person name="Manabe R.I."/>
            <person name="Nelson D.C."/>
            <person name="Schulman A.H."/>
            <person name="Timko M.P."/>
            <person name="dePamphilis C.W."/>
            <person name="Choi D."/>
            <person name="Shirasu K."/>
        </authorList>
    </citation>
    <scope>NUCLEOTIDE SEQUENCE [LARGE SCALE GENOMIC DNA]</scope>
    <source>
        <strain evidence="3">cv. UVA1</strain>
    </source>
</reference>
<accession>A0A5A7PSJ4</accession>
<evidence type="ECO:0000313" key="2">
    <source>
        <dbReference type="EMBL" id="GER35628.1"/>
    </source>
</evidence>
<feature type="compositionally biased region" description="Polar residues" evidence="1">
    <location>
        <begin position="52"/>
        <end position="68"/>
    </location>
</feature>
<evidence type="ECO:0000313" key="3">
    <source>
        <dbReference type="Proteomes" id="UP000325081"/>
    </source>
</evidence>
<comment type="caution">
    <text evidence="2">The sequence shown here is derived from an EMBL/GenBank/DDBJ whole genome shotgun (WGS) entry which is preliminary data.</text>
</comment>
<evidence type="ECO:0000256" key="1">
    <source>
        <dbReference type="SAM" id="MobiDB-lite"/>
    </source>
</evidence>
<organism evidence="2 3">
    <name type="scientific">Striga asiatica</name>
    <name type="common">Asiatic witchweed</name>
    <name type="synonym">Buchnera asiatica</name>
    <dbReference type="NCBI Taxonomy" id="4170"/>
    <lineage>
        <taxon>Eukaryota</taxon>
        <taxon>Viridiplantae</taxon>
        <taxon>Streptophyta</taxon>
        <taxon>Embryophyta</taxon>
        <taxon>Tracheophyta</taxon>
        <taxon>Spermatophyta</taxon>
        <taxon>Magnoliopsida</taxon>
        <taxon>eudicotyledons</taxon>
        <taxon>Gunneridae</taxon>
        <taxon>Pentapetalae</taxon>
        <taxon>asterids</taxon>
        <taxon>lamiids</taxon>
        <taxon>Lamiales</taxon>
        <taxon>Orobanchaceae</taxon>
        <taxon>Buchnereae</taxon>
        <taxon>Striga</taxon>
    </lineage>
</organism>
<feature type="compositionally biased region" description="Polar residues" evidence="1">
    <location>
        <begin position="11"/>
        <end position="21"/>
    </location>
</feature>
<proteinExistence type="predicted"/>
<sequence length="258" mass="28744">MRATDGLQGQGWRTGSSSSDYNKAPEPAHTNGFQQEEEVAGCHTDSPGVAGSSIQHKQSCPNPAGPSNQRREDSLQVVQGTDLVVYDENPISGKMISIREKANEGETMALDIPITGVVPIKNGEQGEPINTGTSKRTWKRVGKTLQECGSWMKVEVKNGKSLRIWDKHWIPDFIGQEVQLLPGVERDIHWVSDLLQEDGRGWDEVKVRATFTTDFCNSILSIKSLKPDQEDFWKWWRFVSGSYVCLPICDGALTCRIL</sequence>